<protein>
    <submittedName>
        <fullName evidence="5">Signal transduction histidine kinase</fullName>
    </submittedName>
</protein>
<keyword evidence="6" id="KW-1185">Reference proteome</keyword>
<sequence>MAPQQRLIIVTLMAVFVTALSIAYVLSVPQLGIDWKADFERNVLVVENVSPDSPNHGKVVAGQRVVAVKKDNGGLIPLFVDTIHEDPDLLTYQRYNILLEQQNRLIEELEDGIINVITSDQRVVTLTAEQQAGSGALAYLLIKAGYGWVALLVAAGIWAYSPGRIETKLFFLSGVSIFSTTLTLGTYGGRELAISGDVLAVLMSLNHLAVLQVSASLIALFWVYPIRQSRFPGHYVILAIGVLAWLSDQLQLATSPQYTVYSVIVVGFILGVMVLGRQWRLTRNHPIERASLKWCALSVFTGCLLLTTLIMLPPALGVSRGLPLSLSLISVLVLYLGMAAGLTRYRLFDLEQWWFKTWIWFFGGVLVVLLDVALIFGLGLAGEMALALSLALAGWFYFPLRQALMSRLGRNRQNNFDLALKKLVDNLFSASSGGRILSAWPDLLKQTFSPLSIRPIKQPADAKPVAVSNDGVQMTLAALDVDQPGFLLEFADDGRRLFSPDDLRIASLLRAISEQALFTVRAREDGAEAERRRIMRDLHDDVGGRILSVLHNASDERQASLARNALQSLREALQALDQESLSWLVDCVHDWNDLCLQRCKEMGVQLRWSFTGDLYKEQAITVRQRINLSRIIHEALTNAFRHAHPDYVQVSVKLDNENLYLKVTNDGVVRLQTENNNIAKRGLNNMRTRSEELGGHFHFHINGSTATIDAVIPLDGA</sequence>
<proteinExistence type="predicted"/>
<feature type="transmembrane region" description="Helical" evidence="4">
    <location>
        <begin position="258"/>
        <end position="279"/>
    </location>
</feature>
<reference evidence="5 6" key="1">
    <citation type="submission" date="2012-09" db="EMBL/GenBank/DDBJ databases">
        <title>Genome Sequence of alkane-degrading Bacterium Alcanivorax venustensis ISO4.</title>
        <authorList>
            <person name="Lai Q."/>
            <person name="Shao Z."/>
        </authorList>
    </citation>
    <scope>NUCLEOTIDE SEQUENCE [LARGE SCALE GENOMIC DNA]</scope>
    <source>
        <strain evidence="5 6">ISO4</strain>
    </source>
</reference>
<dbReference type="Proteomes" id="UP000644441">
    <property type="component" value="Unassembled WGS sequence"/>
</dbReference>
<keyword evidence="3" id="KW-0902">Two-component regulatory system</keyword>
<feature type="transmembrane region" description="Helical" evidence="4">
    <location>
        <begin position="357"/>
        <end position="378"/>
    </location>
</feature>
<keyword evidence="4" id="KW-0812">Transmembrane</keyword>
<comment type="caution">
    <text evidence="5">The sequence shown here is derived from an EMBL/GenBank/DDBJ whole genome shotgun (WGS) entry which is preliminary data.</text>
</comment>
<name>A0ABS0AIB6_9GAMM</name>
<feature type="transmembrane region" description="Helical" evidence="4">
    <location>
        <begin position="7"/>
        <end position="26"/>
    </location>
</feature>
<dbReference type="InterPro" id="IPR036890">
    <property type="entry name" value="HATPase_C_sf"/>
</dbReference>
<dbReference type="EMBL" id="ARXR01000010">
    <property type="protein sequence ID" value="MBF5053005.1"/>
    <property type="molecule type" value="Genomic_DNA"/>
</dbReference>
<accession>A0ABS0AIB6</accession>
<keyword evidence="2 5" id="KW-0418">Kinase</keyword>
<feature type="transmembrane region" description="Helical" evidence="4">
    <location>
        <begin position="169"/>
        <end position="187"/>
    </location>
</feature>
<evidence type="ECO:0000256" key="3">
    <source>
        <dbReference type="ARBA" id="ARBA00023012"/>
    </source>
</evidence>
<feature type="transmembrane region" description="Helical" evidence="4">
    <location>
        <begin position="324"/>
        <end position="345"/>
    </location>
</feature>
<dbReference type="PANTHER" id="PTHR24421:SF58">
    <property type="entry name" value="SIGNAL TRANSDUCTION HISTIDINE-PROTEIN KINASE_PHOSPHATASE UHPB"/>
    <property type="match status" value="1"/>
</dbReference>
<dbReference type="Gene3D" id="3.30.565.10">
    <property type="entry name" value="Histidine kinase-like ATPase, C-terminal domain"/>
    <property type="match status" value="1"/>
</dbReference>
<keyword evidence="4" id="KW-0472">Membrane</keyword>
<gene>
    <name evidence="5" type="ORF">ISO4_01607</name>
</gene>
<dbReference type="InterPro" id="IPR050482">
    <property type="entry name" value="Sensor_HK_TwoCompSys"/>
</dbReference>
<keyword evidence="1" id="KW-0808">Transferase</keyword>
<evidence type="ECO:0000256" key="2">
    <source>
        <dbReference type="ARBA" id="ARBA00022777"/>
    </source>
</evidence>
<evidence type="ECO:0000313" key="6">
    <source>
        <dbReference type="Proteomes" id="UP000644441"/>
    </source>
</evidence>
<evidence type="ECO:0000256" key="1">
    <source>
        <dbReference type="ARBA" id="ARBA00022679"/>
    </source>
</evidence>
<organism evidence="5 6">
    <name type="scientific">Alloalcanivorax venustensis ISO4</name>
    <dbReference type="NCBI Taxonomy" id="1177184"/>
    <lineage>
        <taxon>Bacteria</taxon>
        <taxon>Pseudomonadati</taxon>
        <taxon>Pseudomonadota</taxon>
        <taxon>Gammaproteobacteria</taxon>
        <taxon>Oceanospirillales</taxon>
        <taxon>Alcanivoracaceae</taxon>
        <taxon>Alloalcanivorax</taxon>
    </lineage>
</organism>
<feature type="transmembrane region" description="Helical" evidence="4">
    <location>
        <begin position="291"/>
        <end position="312"/>
    </location>
</feature>
<dbReference type="GO" id="GO:0016301">
    <property type="term" value="F:kinase activity"/>
    <property type="evidence" value="ECO:0007669"/>
    <property type="project" value="UniProtKB-KW"/>
</dbReference>
<feature type="transmembrane region" description="Helical" evidence="4">
    <location>
        <begin position="136"/>
        <end position="160"/>
    </location>
</feature>
<dbReference type="RefSeq" id="WP_194855848.1">
    <property type="nucleotide sequence ID" value="NZ_ARXR01000010.1"/>
</dbReference>
<evidence type="ECO:0000313" key="5">
    <source>
        <dbReference type="EMBL" id="MBF5053005.1"/>
    </source>
</evidence>
<keyword evidence="4" id="KW-1133">Transmembrane helix</keyword>
<evidence type="ECO:0000256" key="4">
    <source>
        <dbReference type="SAM" id="Phobius"/>
    </source>
</evidence>
<feature type="transmembrane region" description="Helical" evidence="4">
    <location>
        <begin position="199"/>
        <end position="223"/>
    </location>
</feature>
<dbReference type="SUPFAM" id="SSF55874">
    <property type="entry name" value="ATPase domain of HSP90 chaperone/DNA topoisomerase II/histidine kinase"/>
    <property type="match status" value="1"/>
</dbReference>
<dbReference type="PANTHER" id="PTHR24421">
    <property type="entry name" value="NITRATE/NITRITE SENSOR PROTEIN NARX-RELATED"/>
    <property type="match status" value="1"/>
</dbReference>
<feature type="transmembrane region" description="Helical" evidence="4">
    <location>
        <begin position="235"/>
        <end position="252"/>
    </location>
</feature>
<dbReference type="CDD" id="cd16917">
    <property type="entry name" value="HATPase_UhpB-NarQ-NarX-like"/>
    <property type="match status" value="1"/>
</dbReference>